<reference evidence="1 2" key="1">
    <citation type="submission" date="2020-04" db="EMBL/GenBank/DDBJ databases">
        <authorList>
            <person name="Laetsch R D."/>
            <person name="Stevens L."/>
            <person name="Kumar S."/>
            <person name="Blaxter L. M."/>
        </authorList>
    </citation>
    <scope>NUCLEOTIDE SEQUENCE [LARGE SCALE GENOMIC DNA]</scope>
</reference>
<sequence>MDESDNEQGVWHRLLDDYYKLNETISLFITMRTAVVLLLILEQIHQSLEFAFVNRTHADKLRISSENIQKLFPLPTLPTVVNTTKRVGAKRFRQFGPRCQHMEKCNDCVCCGICNTTEFTCHIVHGEIDYCRLYEFLTRNSNVEDVELPKIH</sequence>
<organism evidence="1 2">
    <name type="scientific">Caenorhabditis bovis</name>
    <dbReference type="NCBI Taxonomy" id="2654633"/>
    <lineage>
        <taxon>Eukaryota</taxon>
        <taxon>Metazoa</taxon>
        <taxon>Ecdysozoa</taxon>
        <taxon>Nematoda</taxon>
        <taxon>Chromadorea</taxon>
        <taxon>Rhabditida</taxon>
        <taxon>Rhabditina</taxon>
        <taxon>Rhabditomorpha</taxon>
        <taxon>Rhabditoidea</taxon>
        <taxon>Rhabditidae</taxon>
        <taxon>Peloderinae</taxon>
        <taxon>Caenorhabditis</taxon>
    </lineage>
</organism>
<dbReference type="EMBL" id="CADEPM010000013">
    <property type="protein sequence ID" value="CAB3411444.1"/>
    <property type="molecule type" value="Genomic_DNA"/>
</dbReference>
<accession>A0A8S1FFN6</accession>
<dbReference type="AlphaFoldDB" id="A0A8S1FFN6"/>
<keyword evidence="2" id="KW-1185">Reference proteome</keyword>
<name>A0A8S1FFN6_9PELO</name>
<evidence type="ECO:0000313" key="2">
    <source>
        <dbReference type="Proteomes" id="UP000494206"/>
    </source>
</evidence>
<comment type="caution">
    <text evidence="1">The sequence shown here is derived from an EMBL/GenBank/DDBJ whole genome shotgun (WGS) entry which is preliminary data.</text>
</comment>
<proteinExistence type="predicted"/>
<evidence type="ECO:0000313" key="1">
    <source>
        <dbReference type="EMBL" id="CAB3411444.1"/>
    </source>
</evidence>
<gene>
    <name evidence="1" type="ORF">CBOVIS_LOCUS12836</name>
</gene>
<dbReference type="Proteomes" id="UP000494206">
    <property type="component" value="Unassembled WGS sequence"/>
</dbReference>
<protein>
    <submittedName>
        <fullName evidence="1">Uncharacterized protein</fullName>
    </submittedName>
</protein>